<accession>A0A7J8JXD3</accession>
<dbReference type="AlphaFoldDB" id="A0A7J8JXD3"/>
<dbReference type="InParanoid" id="A0A7J8JXD3"/>
<feature type="region of interest" description="Disordered" evidence="1">
    <location>
        <begin position="1"/>
        <end position="25"/>
    </location>
</feature>
<dbReference type="EMBL" id="JACASF010000001">
    <property type="protein sequence ID" value="KAF6501130.1"/>
    <property type="molecule type" value="Genomic_DNA"/>
</dbReference>
<organism evidence="2 3">
    <name type="scientific">Molossus molossus</name>
    <name type="common">Pallas' mastiff bat</name>
    <name type="synonym">Vespertilio molossus</name>
    <dbReference type="NCBI Taxonomy" id="27622"/>
    <lineage>
        <taxon>Eukaryota</taxon>
        <taxon>Metazoa</taxon>
        <taxon>Chordata</taxon>
        <taxon>Craniata</taxon>
        <taxon>Vertebrata</taxon>
        <taxon>Euteleostomi</taxon>
        <taxon>Mammalia</taxon>
        <taxon>Eutheria</taxon>
        <taxon>Laurasiatheria</taxon>
        <taxon>Chiroptera</taxon>
        <taxon>Yangochiroptera</taxon>
        <taxon>Molossidae</taxon>
        <taxon>Molossus</taxon>
    </lineage>
</organism>
<dbReference type="Proteomes" id="UP000550707">
    <property type="component" value="Unassembled WGS sequence"/>
</dbReference>
<comment type="caution">
    <text evidence="2">The sequence shown here is derived from an EMBL/GenBank/DDBJ whole genome shotgun (WGS) entry which is preliminary data.</text>
</comment>
<name>A0A7J8JXD3_MOLMO</name>
<keyword evidence="3" id="KW-1185">Reference proteome</keyword>
<protein>
    <submittedName>
        <fullName evidence="2">Uncharacterized protein</fullName>
    </submittedName>
</protein>
<evidence type="ECO:0000313" key="3">
    <source>
        <dbReference type="Proteomes" id="UP000550707"/>
    </source>
</evidence>
<evidence type="ECO:0000313" key="2">
    <source>
        <dbReference type="EMBL" id="KAF6501130.1"/>
    </source>
</evidence>
<feature type="compositionally biased region" description="Low complexity" evidence="1">
    <location>
        <begin position="13"/>
        <end position="24"/>
    </location>
</feature>
<sequence length="171" mass="18415">MGQRLPASLPGLRAEQSGRAEAGAGRAGGMLWTRGGLSPHGNTGTVYSGPIRFSRAGHPAPTFPASMWGSAECVVSRSSRSTVGLVRWTAFIKDSIRNSVGVSRSWASCVLYSVGCSIGGPHDVCMYCGGEKGINTKPFSTTFVTVMRLYYLQMVIGRIIFIEQLFLVTFW</sequence>
<proteinExistence type="predicted"/>
<evidence type="ECO:0000256" key="1">
    <source>
        <dbReference type="SAM" id="MobiDB-lite"/>
    </source>
</evidence>
<gene>
    <name evidence="2" type="ORF">HJG59_008109</name>
</gene>
<reference evidence="2 3" key="1">
    <citation type="journal article" date="2020" name="Nature">
        <title>Six reference-quality genomes reveal evolution of bat adaptations.</title>
        <authorList>
            <person name="Jebb D."/>
            <person name="Huang Z."/>
            <person name="Pippel M."/>
            <person name="Hughes G.M."/>
            <person name="Lavrichenko K."/>
            <person name="Devanna P."/>
            <person name="Winkler S."/>
            <person name="Jermiin L.S."/>
            <person name="Skirmuntt E.C."/>
            <person name="Katzourakis A."/>
            <person name="Burkitt-Gray L."/>
            <person name="Ray D.A."/>
            <person name="Sullivan K.A.M."/>
            <person name="Roscito J.G."/>
            <person name="Kirilenko B.M."/>
            <person name="Davalos L.M."/>
            <person name="Corthals A.P."/>
            <person name="Power M.L."/>
            <person name="Jones G."/>
            <person name="Ransome R.D."/>
            <person name="Dechmann D.K.N."/>
            <person name="Locatelli A.G."/>
            <person name="Puechmaille S.J."/>
            <person name="Fedrigo O."/>
            <person name="Jarvis E.D."/>
            <person name="Hiller M."/>
            <person name="Vernes S.C."/>
            <person name="Myers E.W."/>
            <person name="Teeling E.C."/>
        </authorList>
    </citation>
    <scope>NUCLEOTIDE SEQUENCE [LARGE SCALE GENOMIC DNA]</scope>
    <source>
        <strain evidence="2">MMolMol1</strain>
        <tissue evidence="2">Muscle</tissue>
    </source>
</reference>